<evidence type="ECO:0000313" key="3">
    <source>
        <dbReference type="Proteomes" id="UP001501000"/>
    </source>
</evidence>
<proteinExistence type="predicted"/>
<evidence type="ECO:0000256" key="1">
    <source>
        <dbReference type="SAM" id="MobiDB-lite"/>
    </source>
</evidence>
<reference evidence="3" key="1">
    <citation type="journal article" date="2019" name="Int. J. Syst. Evol. Microbiol.">
        <title>The Global Catalogue of Microorganisms (GCM) 10K type strain sequencing project: providing services to taxonomists for standard genome sequencing and annotation.</title>
        <authorList>
            <consortium name="The Broad Institute Genomics Platform"/>
            <consortium name="The Broad Institute Genome Sequencing Center for Infectious Disease"/>
            <person name="Wu L."/>
            <person name="Ma J."/>
        </authorList>
    </citation>
    <scope>NUCLEOTIDE SEQUENCE [LARGE SCALE GENOMIC DNA]</scope>
    <source>
        <strain evidence="3">JCM 16956</strain>
    </source>
</reference>
<keyword evidence="3" id="KW-1185">Reference proteome</keyword>
<gene>
    <name evidence="2" type="ORF">GCM10022244_13370</name>
</gene>
<feature type="compositionally biased region" description="Basic residues" evidence="1">
    <location>
        <begin position="122"/>
        <end position="138"/>
    </location>
</feature>
<sequence length="262" mass="27621">MQGVLLILVSPGGGPVFAGPPPRSPGFRAKKEPIALMSSATSLPEPDRTLPNTSAGSHADDGRQQSDNSVPGGASYRPRHSSPSGKRVLANPAPKVAGAAQHRGVLDREAATGGGSQPEKLSRRRKRRTAKITSRKRSPKADADKRVHVCSVRLNDDEKHRLTEAAAAARTSLPAFLARSGLAAARDADGAAGAIAGERELISEMFAARRHLGHVGNNLNQVARAINSGDRPTDAHLDAVLAAVRRATERVQAATDKLLEHR</sequence>
<organism evidence="2 3">
    <name type="scientific">Streptomyces gulbargensis</name>
    <dbReference type="NCBI Taxonomy" id="364901"/>
    <lineage>
        <taxon>Bacteria</taxon>
        <taxon>Bacillati</taxon>
        <taxon>Actinomycetota</taxon>
        <taxon>Actinomycetes</taxon>
        <taxon>Kitasatosporales</taxon>
        <taxon>Streptomycetaceae</taxon>
        <taxon>Streptomyces</taxon>
    </lineage>
</organism>
<evidence type="ECO:0000313" key="2">
    <source>
        <dbReference type="EMBL" id="GAA3904504.1"/>
    </source>
</evidence>
<protein>
    <recommendedName>
        <fullName evidence="4">Bacterial mobilisation domain-containing protein</fullName>
    </recommendedName>
</protein>
<accession>A0ABP7LR02</accession>
<name>A0ABP7LR02_9ACTN</name>
<dbReference type="InterPro" id="IPR053842">
    <property type="entry name" value="NikA-like"/>
</dbReference>
<comment type="caution">
    <text evidence="2">The sequence shown here is derived from an EMBL/GenBank/DDBJ whole genome shotgun (WGS) entry which is preliminary data.</text>
</comment>
<dbReference type="Pfam" id="PF21983">
    <property type="entry name" value="NikA-like"/>
    <property type="match status" value="1"/>
</dbReference>
<dbReference type="Proteomes" id="UP001501000">
    <property type="component" value="Unassembled WGS sequence"/>
</dbReference>
<feature type="region of interest" description="Disordered" evidence="1">
    <location>
        <begin position="10"/>
        <end position="145"/>
    </location>
</feature>
<evidence type="ECO:0008006" key="4">
    <source>
        <dbReference type="Google" id="ProtNLM"/>
    </source>
</evidence>
<dbReference type="EMBL" id="BAABAJ010000003">
    <property type="protein sequence ID" value="GAA3904504.1"/>
    <property type="molecule type" value="Genomic_DNA"/>
</dbReference>